<evidence type="ECO:0000313" key="1">
    <source>
        <dbReference type="EMBL" id="CEK68820.1"/>
    </source>
</evidence>
<gene>
    <name evidence="2" type="primary">ORF67879</name>
    <name evidence="1" type="synonym">ORF67877</name>
</gene>
<dbReference type="AlphaFoldDB" id="A0A0B6ZLR5"/>
<dbReference type="EMBL" id="HACG01021956">
    <property type="protein sequence ID" value="CEK68821.1"/>
    <property type="molecule type" value="Transcribed_RNA"/>
</dbReference>
<name>A0A0B6ZLR5_9EUPU</name>
<evidence type="ECO:0000313" key="2">
    <source>
        <dbReference type="EMBL" id="CEK68821.1"/>
    </source>
</evidence>
<sequence>MCLLNVEITTRSQTHKDNYTLRNTQITTHSQIHRHNYTLSNTQRLHTLKHTQR</sequence>
<accession>A0A0B6ZLR5</accession>
<reference evidence="2" key="1">
    <citation type="submission" date="2014-12" db="EMBL/GenBank/DDBJ databases">
        <title>Insight into the proteome of Arion vulgaris.</title>
        <authorList>
            <person name="Aradska J."/>
            <person name="Bulat T."/>
            <person name="Smidak R."/>
            <person name="Sarate P."/>
            <person name="Gangsoo J."/>
            <person name="Sialana F."/>
            <person name="Bilban M."/>
            <person name="Lubec G."/>
        </authorList>
    </citation>
    <scope>NUCLEOTIDE SEQUENCE</scope>
    <source>
        <tissue evidence="2">Skin</tissue>
    </source>
</reference>
<dbReference type="EMBL" id="HACG01021955">
    <property type="protein sequence ID" value="CEK68820.1"/>
    <property type="molecule type" value="Transcribed_RNA"/>
</dbReference>
<organism evidence="2">
    <name type="scientific">Arion vulgaris</name>
    <dbReference type="NCBI Taxonomy" id="1028688"/>
    <lineage>
        <taxon>Eukaryota</taxon>
        <taxon>Metazoa</taxon>
        <taxon>Spiralia</taxon>
        <taxon>Lophotrochozoa</taxon>
        <taxon>Mollusca</taxon>
        <taxon>Gastropoda</taxon>
        <taxon>Heterobranchia</taxon>
        <taxon>Euthyneura</taxon>
        <taxon>Panpulmonata</taxon>
        <taxon>Eupulmonata</taxon>
        <taxon>Stylommatophora</taxon>
        <taxon>Helicina</taxon>
        <taxon>Arionoidea</taxon>
        <taxon>Arionidae</taxon>
        <taxon>Arion</taxon>
    </lineage>
</organism>
<proteinExistence type="predicted"/>
<protein>
    <submittedName>
        <fullName evidence="2">Uncharacterized protein</fullName>
    </submittedName>
</protein>